<evidence type="ECO:0000313" key="3">
    <source>
        <dbReference type="EMBL" id="MDY0744781.1"/>
    </source>
</evidence>
<dbReference type="GO" id="GO:0034220">
    <property type="term" value="P:monoatomic ion transmembrane transport"/>
    <property type="evidence" value="ECO:0007669"/>
    <property type="project" value="UniProtKB-KW"/>
</dbReference>
<keyword evidence="4" id="KW-1185">Reference proteome</keyword>
<keyword evidence="3" id="KW-0407">Ion channel</keyword>
<feature type="transmembrane region" description="Helical" evidence="1">
    <location>
        <begin position="43"/>
        <end position="61"/>
    </location>
</feature>
<dbReference type="InterPro" id="IPR013099">
    <property type="entry name" value="K_chnl_dom"/>
</dbReference>
<reference evidence="3 4" key="1">
    <citation type="submission" date="2023-11" db="EMBL/GenBank/DDBJ databases">
        <title>Paucibacter sp. nov., isolated from fresh soil in Korea.</title>
        <authorList>
            <person name="Le N.T.T."/>
        </authorList>
    </citation>
    <scope>NUCLEOTIDE SEQUENCE [LARGE SCALE GENOMIC DNA]</scope>
    <source>
        <strain evidence="3 4">R3-3</strain>
    </source>
</reference>
<evidence type="ECO:0000259" key="2">
    <source>
        <dbReference type="Pfam" id="PF07885"/>
    </source>
</evidence>
<keyword evidence="3" id="KW-0406">Ion transport</keyword>
<dbReference type="Pfam" id="PF07885">
    <property type="entry name" value="Ion_trans_2"/>
    <property type="match status" value="1"/>
</dbReference>
<feature type="domain" description="Potassium channel" evidence="2">
    <location>
        <begin position="49"/>
        <end position="123"/>
    </location>
</feature>
<proteinExistence type="predicted"/>
<dbReference type="Gene3D" id="1.10.287.70">
    <property type="match status" value="1"/>
</dbReference>
<accession>A0ABU5DG38</accession>
<dbReference type="RefSeq" id="WP_320422693.1">
    <property type="nucleotide sequence ID" value="NZ_JAXCLA010000003.1"/>
</dbReference>
<evidence type="ECO:0000256" key="1">
    <source>
        <dbReference type="SAM" id="Phobius"/>
    </source>
</evidence>
<comment type="caution">
    <text evidence="3">The sequence shown here is derived from an EMBL/GenBank/DDBJ whole genome shotgun (WGS) entry which is preliminary data.</text>
</comment>
<dbReference type="GO" id="GO:0016829">
    <property type="term" value="F:lyase activity"/>
    <property type="evidence" value="ECO:0007669"/>
    <property type="project" value="UniProtKB-KW"/>
</dbReference>
<keyword evidence="1" id="KW-1133">Transmembrane helix</keyword>
<keyword evidence="1" id="KW-0472">Membrane</keyword>
<evidence type="ECO:0000313" key="4">
    <source>
        <dbReference type="Proteomes" id="UP001285263"/>
    </source>
</evidence>
<dbReference type="SUPFAM" id="SSF81324">
    <property type="entry name" value="Voltage-gated potassium channels"/>
    <property type="match status" value="1"/>
</dbReference>
<keyword evidence="1" id="KW-0812">Transmembrane</keyword>
<organism evidence="3 4">
    <name type="scientific">Roseateles agri</name>
    <dbReference type="NCBI Taxonomy" id="3098619"/>
    <lineage>
        <taxon>Bacteria</taxon>
        <taxon>Pseudomonadati</taxon>
        <taxon>Pseudomonadota</taxon>
        <taxon>Betaproteobacteria</taxon>
        <taxon>Burkholderiales</taxon>
        <taxon>Sphaerotilaceae</taxon>
        <taxon>Roseateles</taxon>
    </lineage>
</organism>
<sequence>MRIAAASKAEAEDMQFGLNDPHQKGPLTTPIGRIIERASYSDLLVGALVTLAGSTGYFRLAPFGHSLSVRDPSLFDTAYFSVVTFTSLGYGELSPQGFGRLVAMFVVVAGLALIALLVGKFASERQQAILQLLHSSDCQRRLVDFAAQLETLILNVQAATAAKNISLTKDSMRELSSRVAAVSNFLVFNANQAKLIEFGNESALFALYLQLRGVYQMCIGIHKAETLDVVISRRSRAIAGRSLALVKLMSIFHGEADRRTSYLGALCRRVRNFRHPTPFAPSALAQRVTRLWDLMAHEDGLFKVWVRSGLTPATREDVWSAAPSGLPNTWPAGVHKQLAQKLGISNTLAQKCLGVLLKNGRLPK</sequence>
<keyword evidence="3" id="KW-0456">Lyase</keyword>
<name>A0ABU5DG38_9BURK</name>
<gene>
    <name evidence="3" type="ORF">SNE35_09690</name>
</gene>
<dbReference type="EMBL" id="JAXCLA010000003">
    <property type="protein sequence ID" value="MDY0744781.1"/>
    <property type="molecule type" value="Genomic_DNA"/>
</dbReference>
<feature type="transmembrane region" description="Helical" evidence="1">
    <location>
        <begin position="97"/>
        <end position="118"/>
    </location>
</feature>
<protein>
    <submittedName>
        <fullName evidence="3">Potassium channel family protein</fullName>
    </submittedName>
</protein>
<keyword evidence="3" id="KW-0813">Transport</keyword>
<dbReference type="Proteomes" id="UP001285263">
    <property type="component" value="Unassembled WGS sequence"/>
</dbReference>